<evidence type="ECO:0000313" key="1">
    <source>
        <dbReference type="EMBL" id="KAK8040886.1"/>
    </source>
</evidence>
<dbReference type="EMBL" id="JAQQWL010000015">
    <property type="protein sequence ID" value="KAK8040886.1"/>
    <property type="molecule type" value="Genomic_DNA"/>
</dbReference>
<dbReference type="Proteomes" id="UP001480595">
    <property type="component" value="Unassembled WGS sequence"/>
</dbReference>
<protein>
    <submittedName>
        <fullName evidence="1">Uncharacterized protein</fullName>
    </submittedName>
</protein>
<organism evidence="1 2">
    <name type="scientific">Apiospora phragmitis</name>
    <dbReference type="NCBI Taxonomy" id="2905665"/>
    <lineage>
        <taxon>Eukaryota</taxon>
        <taxon>Fungi</taxon>
        <taxon>Dikarya</taxon>
        <taxon>Ascomycota</taxon>
        <taxon>Pezizomycotina</taxon>
        <taxon>Sordariomycetes</taxon>
        <taxon>Xylariomycetidae</taxon>
        <taxon>Amphisphaeriales</taxon>
        <taxon>Apiosporaceae</taxon>
        <taxon>Apiospora</taxon>
    </lineage>
</organism>
<sequence length="245" mass="27190">MPEDVSELLFYDGPETLSTDEEESSSVMVNTGYPALMHVCAESRAMAKRENYFEYSRNVDMEIPMRKFHPELDVQYLTVWDAEDAAPAPGCRHVTGLGIMQMRYQWMCSFETYTHLVPAASVATAAGGAAEGAAEGAAATTTPVAVTPWAMTGGLLDAYAPGTSTSAGPRYRARVRSVDPELLVDESEAERLRKMEQYMWNVFNARCGIDDSLDPTCPRPHFRTGVFEMWLKDKKGSPGWYPADY</sequence>
<name>A0ABR1T2R7_9PEZI</name>
<keyword evidence="2" id="KW-1185">Reference proteome</keyword>
<comment type="caution">
    <text evidence="1">The sequence shown here is derived from an EMBL/GenBank/DDBJ whole genome shotgun (WGS) entry which is preliminary data.</text>
</comment>
<proteinExistence type="predicted"/>
<reference evidence="1 2" key="1">
    <citation type="submission" date="2023-01" db="EMBL/GenBank/DDBJ databases">
        <title>Analysis of 21 Apiospora genomes using comparative genomics revels a genus with tremendous synthesis potential of carbohydrate active enzymes and secondary metabolites.</title>
        <authorList>
            <person name="Sorensen T."/>
        </authorList>
    </citation>
    <scope>NUCLEOTIDE SEQUENCE [LARGE SCALE GENOMIC DNA]</scope>
    <source>
        <strain evidence="1 2">CBS 135458</strain>
    </source>
</reference>
<dbReference type="GeneID" id="92098365"/>
<accession>A0ABR1T2R7</accession>
<dbReference type="RefSeq" id="XP_066708431.1">
    <property type="nucleotide sequence ID" value="XM_066865302.1"/>
</dbReference>
<evidence type="ECO:0000313" key="2">
    <source>
        <dbReference type="Proteomes" id="UP001480595"/>
    </source>
</evidence>
<gene>
    <name evidence="1" type="ORF">PG994_013893</name>
</gene>